<dbReference type="OrthoDB" id="9800356at2"/>
<keyword evidence="3" id="KW-1185">Reference proteome</keyword>
<evidence type="ECO:0000259" key="1">
    <source>
        <dbReference type="Pfam" id="PF07085"/>
    </source>
</evidence>
<dbReference type="EMBL" id="SLUI01000008">
    <property type="protein sequence ID" value="TCL36519.1"/>
    <property type="molecule type" value="Genomic_DNA"/>
</dbReference>
<evidence type="ECO:0000313" key="2">
    <source>
        <dbReference type="EMBL" id="TCL36519.1"/>
    </source>
</evidence>
<evidence type="ECO:0000313" key="3">
    <source>
        <dbReference type="Proteomes" id="UP000295063"/>
    </source>
</evidence>
<sequence>MTVQEIISNLALTVITGENFEQPVSGGYVSDLLSNVMGQAGSGNIWITMQGHQNVVAVSLLAGLAAVIIAGGVKPDEAAVNKAKAEGLIVLTTHLSSFEVAGRLYALGIRGN</sequence>
<dbReference type="Pfam" id="PF07085">
    <property type="entry name" value="DRTGG"/>
    <property type="match status" value="1"/>
</dbReference>
<comment type="caution">
    <text evidence="2">The sequence shown here is derived from an EMBL/GenBank/DDBJ whole genome shotgun (WGS) entry which is preliminary data.</text>
</comment>
<gene>
    <name evidence="2" type="ORF">EV210_108159</name>
</gene>
<organism evidence="2 3">
    <name type="scientific">Anaerospora hongkongensis</name>
    <dbReference type="NCBI Taxonomy" id="244830"/>
    <lineage>
        <taxon>Bacteria</taxon>
        <taxon>Bacillati</taxon>
        <taxon>Bacillota</taxon>
        <taxon>Negativicutes</taxon>
        <taxon>Selenomonadales</taxon>
        <taxon>Sporomusaceae</taxon>
        <taxon>Anaerospora</taxon>
    </lineage>
</organism>
<name>A0A4V2Q8H0_9FIRM</name>
<dbReference type="InterPro" id="IPR028979">
    <property type="entry name" value="Ser_kin/Pase_Hpr-like_N_sf"/>
</dbReference>
<dbReference type="InterPro" id="IPR010766">
    <property type="entry name" value="DRTGG"/>
</dbReference>
<dbReference type="Proteomes" id="UP000295063">
    <property type="component" value="Unassembled WGS sequence"/>
</dbReference>
<accession>A0A4V2Q8H0</accession>
<feature type="domain" description="DRTGG" evidence="1">
    <location>
        <begin position="31"/>
        <end position="104"/>
    </location>
</feature>
<proteinExistence type="predicted"/>
<dbReference type="SUPFAM" id="SSF75138">
    <property type="entry name" value="HprK N-terminal domain-like"/>
    <property type="match status" value="1"/>
</dbReference>
<dbReference type="Gene3D" id="3.40.1390.20">
    <property type="entry name" value="HprK N-terminal domain-like"/>
    <property type="match status" value="1"/>
</dbReference>
<dbReference type="AlphaFoldDB" id="A0A4V2Q8H0"/>
<dbReference type="RefSeq" id="WP_132081288.1">
    <property type="nucleotide sequence ID" value="NZ_DAIMLW010000358.1"/>
</dbReference>
<reference evidence="2 3" key="1">
    <citation type="submission" date="2019-03" db="EMBL/GenBank/DDBJ databases">
        <title>Genomic Encyclopedia of Type Strains, Phase IV (KMG-IV): sequencing the most valuable type-strain genomes for metagenomic binning, comparative biology and taxonomic classification.</title>
        <authorList>
            <person name="Goeker M."/>
        </authorList>
    </citation>
    <scope>NUCLEOTIDE SEQUENCE [LARGE SCALE GENOMIC DNA]</scope>
    <source>
        <strain evidence="2 3">DSM 15969</strain>
    </source>
</reference>
<protein>
    <submittedName>
        <fullName evidence="2">DRTGG domain-containing protein</fullName>
    </submittedName>
</protein>